<name>A0AAN9ZHP4_9ORTH</name>
<dbReference type="AlphaFoldDB" id="A0AAN9ZHP4"/>
<organism evidence="2 3">
    <name type="scientific">Gryllus longicercus</name>
    <dbReference type="NCBI Taxonomy" id="2509291"/>
    <lineage>
        <taxon>Eukaryota</taxon>
        <taxon>Metazoa</taxon>
        <taxon>Ecdysozoa</taxon>
        <taxon>Arthropoda</taxon>
        <taxon>Hexapoda</taxon>
        <taxon>Insecta</taxon>
        <taxon>Pterygota</taxon>
        <taxon>Neoptera</taxon>
        <taxon>Polyneoptera</taxon>
        <taxon>Orthoptera</taxon>
        <taxon>Ensifera</taxon>
        <taxon>Gryllidea</taxon>
        <taxon>Grylloidea</taxon>
        <taxon>Gryllidae</taxon>
        <taxon>Gryllinae</taxon>
        <taxon>Gryllus</taxon>
    </lineage>
</organism>
<evidence type="ECO:0000313" key="2">
    <source>
        <dbReference type="EMBL" id="KAK7873525.1"/>
    </source>
</evidence>
<dbReference type="EMBL" id="JAZDUA010000012">
    <property type="protein sequence ID" value="KAK7873525.1"/>
    <property type="molecule type" value="Genomic_DNA"/>
</dbReference>
<evidence type="ECO:0000256" key="1">
    <source>
        <dbReference type="SAM" id="MobiDB-lite"/>
    </source>
</evidence>
<reference evidence="2 3" key="1">
    <citation type="submission" date="2024-03" db="EMBL/GenBank/DDBJ databases">
        <title>The genome assembly and annotation of the cricket Gryllus longicercus Weissman &amp; Gray.</title>
        <authorList>
            <person name="Szrajer S."/>
            <person name="Gray D."/>
            <person name="Ylla G."/>
        </authorList>
    </citation>
    <scope>NUCLEOTIDE SEQUENCE [LARGE SCALE GENOMIC DNA]</scope>
    <source>
        <strain evidence="2">DAG 2021-001</strain>
        <tissue evidence="2">Whole body minus gut</tissue>
    </source>
</reference>
<accession>A0AAN9ZHP4</accession>
<feature type="region of interest" description="Disordered" evidence="1">
    <location>
        <begin position="47"/>
        <end position="74"/>
    </location>
</feature>
<comment type="caution">
    <text evidence="2">The sequence shown here is derived from an EMBL/GenBank/DDBJ whole genome shotgun (WGS) entry which is preliminary data.</text>
</comment>
<gene>
    <name evidence="2" type="ORF">R5R35_008784</name>
</gene>
<dbReference type="Proteomes" id="UP001378592">
    <property type="component" value="Unassembled WGS sequence"/>
</dbReference>
<sequence>MLQLLISLSTSTCSSDFCLALDTASDGRGCDNMTAVIDKFLPILSEANSSDLPNTSISTATNKRPASPTENTDS</sequence>
<protein>
    <submittedName>
        <fullName evidence="2">Uncharacterized protein</fullName>
    </submittedName>
</protein>
<keyword evidence="3" id="KW-1185">Reference proteome</keyword>
<evidence type="ECO:0000313" key="3">
    <source>
        <dbReference type="Proteomes" id="UP001378592"/>
    </source>
</evidence>
<proteinExistence type="predicted"/>